<evidence type="ECO:0000313" key="1">
    <source>
        <dbReference type="EMBL" id="JAH92072.1"/>
    </source>
</evidence>
<dbReference type="AlphaFoldDB" id="A0A0E9WNY3"/>
<organism evidence="1">
    <name type="scientific">Anguilla anguilla</name>
    <name type="common">European freshwater eel</name>
    <name type="synonym">Muraena anguilla</name>
    <dbReference type="NCBI Taxonomy" id="7936"/>
    <lineage>
        <taxon>Eukaryota</taxon>
        <taxon>Metazoa</taxon>
        <taxon>Chordata</taxon>
        <taxon>Craniata</taxon>
        <taxon>Vertebrata</taxon>
        <taxon>Euteleostomi</taxon>
        <taxon>Actinopterygii</taxon>
        <taxon>Neopterygii</taxon>
        <taxon>Teleostei</taxon>
        <taxon>Anguilliformes</taxon>
        <taxon>Anguillidae</taxon>
        <taxon>Anguilla</taxon>
    </lineage>
</organism>
<dbReference type="EMBL" id="GBXM01016505">
    <property type="protein sequence ID" value="JAH92072.1"/>
    <property type="molecule type" value="Transcribed_RNA"/>
</dbReference>
<accession>A0A0E9WNY3</accession>
<name>A0A0E9WNY3_ANGAN</name>
<sequence>MYRQGNQTVIVTSVCMLLSSDRLLKHPPLYFHISSWTILNHHSCILRPITLTKCDRPLCACLPFGSGRPSTSPL</sequence>
<reference evidence="1" key="2">
    <citation type="journal article" date="2015" name="Fish Shellfish Immunol.">
        <title>Early steps in the European eel (Anguilla anguilla)-Vibrio vulnificus interaction in the gills: Role of the RtxA13 toxin.</title>
        <authorList>
            <person name="Callol A."/>
            <person name="Pajuelo D."/>
            <person name="Ebbesson L."/>
            <person name="Teles M."/>
            <person name="MacKenzie S."/>
            <person name="Amaro C."/>
        </authorList>
    </citation>
    <scope>NUCLEOTIDE SEQUENCE</scope>
</reference>
<protein>
    <submittedName>
        <fullName evidence="1">Uncharacterized protein</fullName>
    </submittedName>
</protein>
<reference evidence="1" key="1">
    <citation type="submission" date="2014-11" db="EMBL/GenBank/DDBJ databases">
        <authorList>
            <person name="Amaro Gonzalez C."/>
        </authorList>
    </citation>
    <scope>NUCLEOTIDE SEQUENCE</scope>
</reference>
<proteinExistence type="predicted"/>